<feature type="region of interest" description="Disordered" evidence="1">
    <location>
        <begin position="183"/>
        <end position="231"/>
    </location>
</feature>
<dbReference type="Proteomes" id="UP001157069">
    <property type="component" value="Unassembled WGS sequence"/>
</dbReference>
<feature type="compositionally biased region" description="Low complexity" evidence="1">
    <location>
        <begin position="221"/>
        <end position="231"/>
    </location>
</feature>
<dbReference type="EMBL" id="BSVA01000001">
    <property type="protein sequence ID" value="GMA91123.1"/>
    <property type="molecule type" value="Genomic_DNA"/>
</dbReference>
<organism evidence="2 3">
    <name type="scientific">Homoserinibacter gongjuensis</name>
    <dbReference type="NCBI Taxonomy" id="1162968"/>
    <lineage>
        <taxon>Bacteria</taxon>
        <taxon>Bacillati</taxon>
        <taxon>Actinomycetota</taxon>
        <taxon>Actinomycetes</taxon>
        <taxon>Micrococcales</taxon>
        <taxon>Microbacteriaceae</taxon>
        <taxon>Homoserinibacter</taxon>
    </lineage>
</organism>
<gene>
    <name evidence="2" type="ORF">GCM10025869_16520</name>
</gene>
<evidence type="ECO:0000313" key="3">
    <source>
        <dbReference type="Proteomes" id="UP001157069"/>
    </source>
</evidence>
<comment type="caution">
    <text evidence="2">The sequence shown here is derived from an EMBL/GenBank/DDBJ whole genome shotgun (WGS) entry which is preliminary data.</text>
</comment>
<protein>
    <recommendedName>
        <fullName evidence="4">Cadherin-like domain-containing protein</fullName>
    </recommendedName>
</protein>
<dbReference type="RefSeq" id="WP_284299276.1">
    <property type="nucleotide sequence ID" value="NZ_BSVA01000001.1"/>
</dbReference>
<dbReference type="Pfam" id="PF17963">
    <property type="entry name" value="Big_9"/>
    <property type="match status" value="1"/>
</dbReference>
<name>A0ABQ6JS34_9MICO</name>
<keyword evidence="3" id="KW-1185">Reference proteome</keyword>
<sequence length="231" mass="24327">MLVENSTGMIWTVPDGRLVPVEEWTPLDDSTQQEGTVDVDDVIEQEPPIAEPDAFGVRRGALVSLPVLLNDHDPNKKDVLTIDPASLTALSDASFGQLGLVADDQAVVVRVSAASGSATFSYAVTDGAAVSATATVTLTVVPEGQNTAPVWCGVEGCLQEWPTPQVAPGGFVSVPVLAGWVDPEGDSVSSPRRAPTTRTPPSRSFPPPTDASWCDTRIRTRPTPSSRSRSP</sequence>
<evidence type="ECO:0000256" key="1">
    <source>
        <dbReference type="SAM" id="MobiDB-lite"/>
    </source>
</evidence>
<feature type="compositionally biased region" description="Low complexity" evidence="1">
    <location>
        <begin position="189"/>
        <end position="202"/>
    </location>
</feature>
<evidence type="ECO:0000313" key="2">
    <source>
        <dbReference type="EMBL" id="GMA91123.1"/>
    </source>
</evidence>
<accession>A0ABQ6JS34</accession>
<evidence type="ECO:0008006" key="4">
    <source>
        <dbReference type="Google" id="ProtNLM"/>
    </source>
</evidence>
<reference evidence="3" key="1">
    <citation type="journal article" date="2019" name="Int. J. Syst. Evol. Microbiol.">
        <title>The Global Catalogue of Microorganisms (GCM) 10K type strain sequencing project: providing services to taxonomists for standard genome sequencing and annotation.</title>
        <authorList>
            <consortium name="The Broad Institute Genomics Platform"/>
            <consortium name="The Broad Institute Genome Sequencing Center for Infectious Disease"/>
            <person name="Wu L."/>
            <person name="Ma J."/>
        </authorList>
    </citation>
    <scope>NUCLEOTIDE SEQUENCE [LARGE SCALE GENOMIC DNA]</scope>
    <source>
        <strain evidence="3">NBRC 108755</strain>
    </source>
</reference>
<proteinExistence type="predicted"/>